<feature type="DNA-binding region" description="H-T-H motif" evidence="5">
    <location>
        <begin position="30"/>
        <end position="49"/>
    </location>
</feature>
<dbReference type="PROSITE" id="PS50977">
    <property type="entry name" value="HTH_TETR_2"/>
    <property type="match status" value="1"/>
</dbReference>
<dbReference type="GO" id="GO:0000976">
    <property type="term" value="F:transcription cis-regulatory region binding"/>
    <property type="evidence" value="ECO:0007669"/>
    <property type="project" value="TreeGrafter"/>
</dbReference>
<evidence type="ECO:0000256" key="1">
    <source>
        <dbReference type="ARBA" id="ARBA00022491"/>
    </source>
</evidence>
<dbReference type="InterPro" id="IPR036271">
    <property type="entry name" value="Tet_transcr_reg_TetR-rel_C_sf"/>
</dbReference>
<dbReference type="Gene3D" id="1.10.357.10">
    <property type="entry name" value="Tetracycline Repressor, domain 2"/>
    <property type="match status" value="1"/>
</dbReference>
<dbReference type="Pfam" id="PF17932">
    <property type="entry name" value="TetR_C_24"/>
    <property type="match status" value="1"/>
</dbReference>
<dbReference type="PANTHER" id="PTHR30055">
    <property type="entry name" value="HTH-TYPE TRANSCRIPTIONAL REGULATOR RUTR"/>
    <property type="match status" value="1"/>
</dbReference>
<feature type="domain" description="HTH tetR-type" evidence="6">
    <location>
        <begin position="7"/>
        <end position="67"/>
    </location>
</feature>
<gene>
    <name evidence="7" type="ORF">ATK86_6468</name>
</gene>
<dbReference type="Pfam" id="PF00440">
    <property type="entry name" value="TetR_N"/>
    <property type="match status" value="1"/>
</dbReference>
<dbReference type="SUPFAM" id="SSF48498">
    <property type="entry name" value="Tetracyclin repressor-like, C-terminal domain"/>
    <property type="match status" value="1"/>
</dbReference>
<dbReference type="Gene3D" id="1.10.10.60">
    <property type="entry name" value="Homeodomain-like"/>
    <property type="match status" value="1"/>
</dbReference>
<dbReference type="RefSeq" id="WP_101467614.1">
    <property type="nucleotide sequence ID" value="NZ_PJMW01000002.1"/>
</dbReference>
<evidence type="ECO:0000313" key="7">
    <source>
        <dbReference type="EMBL" id="PKV81985.1"/>
    </source>
</evidence>
<protein>
    <submittedName>
        <fullName evidence="7">TetR family transcriptional regulator</fullName>
    </submittedName>
</protein>
<dbReference type="SUPFAM" id="SSF46689">
    <property type="entry name" value="Homeodomain-like"/>
    <property type="match status" value="1"/>
</dbReference>
<evidence type="ECO:0000256" key="3">
    <source>
        <dbReference type="ARBA" id="ARBA00023125"/>
    </source>
</evidence>
<dbReference type="Proteomes" id="UP000233766">
    <property type="component" value="Unassembled WGS sequence"/>
</dbReference>
<keyword evidence="2" id="KW-0805">Transcription regulation</keyword>
<dbReference type="EMBL" id="PJMW01000002">
    <property type="protein sequence ID" value="PKV81985.1"/>
    <property type="molecule type" value="Genomic_DNA"/>
</dbReference>
<evidence type="ECO:0000256" key="4">
    <source>
        <dbReference type="ARBA" id="ARBA00023163"/>
    </source>
</evidence>
<keyword evidence="8" id="KW-1185">Reference proteome</keyword>
<sequence length="220" mass="24724">MTQGVSAGRRDQIFEVFTRHVAARGYDHANLSDIAGELGTSKGTIVHHFGVKAQLMRELEETYMRRQISALQAIWVQLTTPAERVASMIYASTLLHVVDRDATVATQREVLQLAQDPEMQDIRRLRRHCQSMVTDELKRGVATGAFRPVDVELGTLQIFGSLQWMWTWFDPDGPRTWDQVGAAFVDVMLGGLLADRFSLPQLVDREGRVVKAVREVFSAG</sequence>
<keyword evidence="3 5" id="KW-0238">DNA-binding</keyword>
<keyword evidence="1" id="KW-0678">Repressor</keyword>
<dbReference type="AlphaFoldDB" id="A0A2N3VK43"/>
<dbReference type="PANTHER" id="PTHR30055:SF175">
    <property type="entry name" value="HTH-TYPE TRANSCRIPTIONAL REPRESSOR KSTR2"/>
    <property type="match status" value="1"/>
</dbReference>
<organism evidence="7 8">
    <name type="scientific">Nocardia fluminea</name>
    <dbReference type="NCBI Taxonomy" id="134984"/>
    <lineage>
        <taxon>Bacteria</taxon>
        <taxon>Bacillati</taxon>
        <taxon>Actinomycetota</taxon>
        <taxon>Actinomycetes</taxon>
        <taxon>Mycobacteriales</taxon>
        <taxon>Nocardiaceae</taxon>
        <taxon>Nocardia</taxon>
    </lineage>
</organism>
<evidence type="ECO:0000259" key="6">
    <source>
        <dbReference type="PROSITE" id="PS50977"/>
    </source>
</evidence>
<accession>A0A2N3VK43</accession>
<dbReference type="InterPro" id="IPR041490">
    <property type="entry name" value="KstR2_TetR_C"/>
</dbReference>
<reference evidence="7 8" key="1">
    <citation type="submission" date="2017-12" db="EMBL/GenBank/DDBJ databases">
        <title>Sequencing the genomes of 1000 Actinobacteria strains.</title>
        <authorList>
            <person name="Klenk H.-P."/>
        </authorList>
    </citation>
    <scope>NUCLEOTIDE SEQUENCE [LARGE SCALE GENOMIC DNA]</scope>
    <source>
        <strain evidence="7 8">DSM 44489</strain>
    </source>
</reference>
<dbReference type="OrthoDB" id="3190535at2"/>
<dbReference type="InterPro" id="IPR001647">
    <property type="entry name" value="HTH_TetR"/>
</dbReference>
<keyword evidence="4" id="KW-0804">Transcription</keyword>
<evidence type="ECO:0000256" key="5">
    <source>
        <dbReference type="PROSITE-ProRule" id="PRU00335"/>
    </source>
</evidence>
<evidence type="ECO:0000313" key="8">
    <source>
        <dbReference type="Proteomes" id="UP000233766"/>
    </source>
</evidence>
<dbReference type="InterPro" id="IPR009057">
    <property type="entry name" value="Homeodomain-like_sf"/>
</dbReference>
<comment type="caution">
    <text evidence="7">The sequence shown here is derived from an EMBL/GenBank/DDBJ whole genome shotgun (WGS) entry which is preliminary data.</text>
</comment>
<proteinExistence type="predicted"/>
<name>A0A2N3VK43_9NOCA</name>
<dbReference type="InterPro" id="IPR050109">
    <property type="entry name" value="HTH-type_TetR-like_transc_reg"/>
</dbReference>
<evidence type="ECO:0000256" key="2">
    <source>
        <dbReference type="ARBA" id="ARBA00023015"/>
    </source>
</evidence>
<dbReference type="GO" id="GO:0003700">
    <property type="term" value="F:DNA-binding transcription factor activity"/>
    <property type="evidence" value="ECO:0007669"/>
    <property type="project" value="TreeGrafter"/>
</dbReference>